<dbReference type="EMBL" id="JBJQOH010000006">
    <property type="protein sequence ID" value="KAL3684155.1"/>
    <property type="molecule type" value="Genomic_DNA"/>
</dbReference>
<name>A0ABD3H157_9MARC</name>
<proteinExistence type="predicted"/>
<sequence>MLKNHGKAFAFKPSDIGCVDPNVVTPMIIFTVPHVPWDLRPILVPRAHLPKLIELLKEKMGMKILEHSFAPYSSRWFTVPKKTGSLRFIQDMQPVNGVTIRNAGVGPIVDEFAEAFAGRAVYLMEKTMPFLDDAPIKGCREEKKDETLDSRGCRRYVNDHIADCKKILKRLEEVHLTLSGVKSTFGPLNALSRKRHKFRWEERHVEAMRRLKVLLSSSPVLERVDYNCGRPVILTVDTSPIAIGWAMGQDDENENKIAMRFGARVLSSKQREYPQVKRELWGVVNAMKAERNYLIGVVVVVETDCLPLLAGKANVVANMLSRARYDDLCEGEWLGIGCYLETLSKQEGWTDEEYRKVRKKAYFFMLEDGYL</sequence>
<dbReference type="PANTHER" id="PTHR37984">
    <property type="entry name" value="PROTEIN CBG26694"/>
    <property type="match status" value="1"/>
</dbReference>
<evidence type="ECO:0000256" key="1">
    <source>
        <dbReference type="ARBA" id="ARBA00023268"/>
    </source>
</evidence>
<dbReference type="Proteomes" id="UP001633002">
    <property type="component" value="Unassembled WGS sequence"/>
</dbReference>
<dbReference type="GO" id="GO:0003824">
    <property type="term" value="F:catalytic activity"/>
    <property type="evidence" value="ECO:0007669"/>
    <property type="project" value="UniProtKB-KW"/>
</dbReference>
<keyword evidence="1" id="KW-0511">Multifunctional enzyme</keyword>
<dbReference type="Pfam" id="PF17919">
    <property type="entry name" value="RT_RNaseH_2"/>
    <property type="match status" value="1"/>
</dbReference>
<comment type="caution">
    <text evidence="3">The sequence shown here is derived from an EMBL/GenBank/DDBJ whole genome shotgun (WGS) entry which is preliminary data.</text>
</comment>
<dbReference type="InterPro" id="IPR041577">
    <property type="entry name" value="RT_RNaseH_2"/>
</dbReference>
<dbReference type="SUPFAM" id="SSF56672">
    <property type="entry name" value="DNA/RNA polymerases"/>
    <property type="match status" value="1"/>
</dbReference>
<gene>
    <name evidence="3" type="ORF">R1sor_002177</name>
</gene>
<dbReference type="InterPro" id="IPR050951">
    <property type="entry name" value="Retrovirus_Pol_polyprotein"/>
</dbReference>
<dbReference type="Gene3D" id="3.10.10.10">
    <property type="entry name" value="HIV Type 1 Reverse Transcriptase, subunit A, domain 1"/>
    <property type="match status" value="1"/>
</dbReference>
<accession>A0ABD3H157</accession>
<evidence type="ECO:0000313" key="4">
    <source>
        <dbReference type="Proteomes" id="UP001633002"/>
    </source>
</evidence>
<dbReference type="Gene3D" id="3.30.70.270">
    <property type="match status" value="1"/>
</dbReference>
<keyword evidence="4" id="KW-1185">Reference proteome</keyword>
<organism evidence="3 4">
    <name type="scientific">Riccia sorocarpa</name>
    <dbReference type="NCBI Taxonomy" id="122646"/>
    <lineage>
        <taxon>Eukaryota</taxon>
        <taxon>Viridiplantae</taxon>
        <taxon>Streptophyta</taxon>
        <taxon>Embryophyta</taxon>
        <taxon>Marchantiophyta</taxon>
        <taxon>Marchantiopsida</taxon>
        <taxon>Marchantiidae</taxon>
        <taxon>Marchantiales</taxon>
        <taxon>Ricciaceae</taxon>
        <taxon>Riccia</taxon>
    </lineage>
</organism>
<dbReference type="InterPro" id="IPR043128">
    <property type="entry name" value="Rev_trsase/Diguanyl_cyclase"/>
</dbReference>
<dbReference type="AlphaFoldDB" id="A0ABD3H157"/>
<feature type="domain" description="Reverse transcriptase/retrotransposon-derived protein RNase H-like" evidence="2">
    <location>
        <begin position="200"/>
        <end position="298"/>
    </location>
</feature>
<dbReference type="InterPro" id="IPR043502">
    <property type="entry name" value="DNA/RNA_pol_sf"/>
</dbReference>
<evidence type="ECO:0000313" key="3">
    <source>
        <dbReference type="EMBL" id="KAL3684155.1"/>
    </source>
</evidence>
<protein>
    <recommendedName>
        <fullName evidence="2">Reverse transcriptase/retrotransposon-derived protein RNase H-like domain-containing protein</fullName>
    </recommendedName>
</protein>
<evidence type="ECO:0000259" key="2">
    <source>
        <dbReference type="Pfam" id="PF17919"/>
    </source>
</evidence>
<dbReference type="PANTHER" id="PTHR37984:SF5">
    <property type="entry name" value="PROTEIN NYNRIN-LIKE"/>
    <property type="match status" value="1"/>
</dbReference>
<reference evidence="3 4" key="1">
    <citation type="submission" date="2024-09" db="EMBL/GenBank/DDBJ databases">
        <title>Chromosome-scale assembly of Riccia sorocarpa.</title>
        <authorList>
            <person name="Paukszto L."/>
        </authorList>
    </citation>
    <scope>NUCLEOTIDE SEQUENCE [LARGE SCALE GENOMIC DNA]</scope>
    <source>
        <strain evidence="3">LP-2024</strain>
        <tissue evidence="3">Aerial parts of the thallus</tissue>
    </source>
</reference>